<dbReference type="AlphaFoldDB" id="A0AAD1XSG8"/>
<keyword evidence="2" id="KW-1185">Reference proteome</keyword>
<protein>
    <submittedName>
        <fullName evidence="1">Uncharacterized protein</fullName>
    </submittedName>
</protein>
<proteinExistence type="predicted"/>
<gene>
    <name evidence="1" type="ORF">ECRASSUSDP1_LOCUS19340</name>
</gene>
<dbReference type="Proteomes" id="UP001295684">
    <property type="component" value="Unassembled WGS sequence"/>
</dbReference>
<dbReference type="EMBL" id="CAMPGE010019626">
    <property type="protein sequence ID" value="CAI2377949.1"/>
    <property type="molecule type" value="Genomic_DNA"/>
</dbReference>
<evidence type="ECO:0000313" key="2">
    <source>
        <dbReference type="Proteomes" id="UP001295684"/>
    </source>
</evidence>
<reference evidence="1" key="1">
    <citation type="submission" date="2023-07" db="EMBL/GenBank/DDBJ databases">
        <authorList>
            <consortium name="AG Swart"/>
            <person name="Singh M."/>
            <person name="Singh A."/>
            <person name="Seah K."/>
            <person name="Emmerich C."/>
        </authorList>
    </citation>
    <scope>NUCLEOTIDE SEQUENCE</scope>
    <source>
        <strain evidence="1">DP1</strain>
    </source>
</reference>
<sequence length="269" mass="30909">METKQPLKPKLSHRLATNEYALWSDQAQMDHDHLGAVNEQYYSVHKNFKFFKYISHLVQEPEEQQAMIKLSKLAPKVDELMDISFFRIKKKDSKLINLLESIRVNKLKGFIFKADRDASVKFSLYARSILRFTSKVSQLVEISYFTIQESKNAFGTSDSIFGKILMSCGKSATLRFHQCSITINGFDYLDNAHPLIRRLDLSECTIVQPEEDNQLLEGLMQKMAKSKLNDSLEEVNISTIVPMSADGTIIRRMNYNIGNFCVNILIYSS</sequence>
<comment type="caution">
    <text evidence="1">The sequence shown here is derived from an EMBL/GenBank/DDBJ whole genome shotgun (WGS) entry which is preliminary data.</text>
</comment>
<name>A0AAD1XSG8_EUPCR</name>
<accession>A0AAD1XSG8</accession>
<organism evidence="1 2">
    <name type="scientific">Euplotes crassus</name>
    <dbReference type="NCBI Taxonomy" id="5936"/>
    <lineage>
        <taxon>Eukaryota</taxon>
        <taxon>Sar</taxon>
        <taxon>Alveolata</taxon>
        <taxon>Ciliophora</taxon>
        <taxon>Intramacronucleata</taxon>
        <taxon>Spirotrichea</taxon>
        <taxon>Hypotrichia</taxon>
        <taxon>Euplotida</taxon>
        <taxon>Euplotidae</taxon>
        <taxon>Moneuplotes</taxon>
    </lineage>
</organism>
<evidence type="ECO:0000313" key="1">
    <source>
        <dbReference type="EMBL" id="CAI2377949.1"/>
    </source>
</evidence>